<dbReference type="HOGENOM" id="CLU_980252_0_0_1"/>
<dbReference type="EMBL" id="KB822717">
    <property type="protein sequence ID" value="ETN43915.1"/>
    <property type="molecule type" value="Genomic_DNA"/>
</dbReference>
<dbReference type="PANTHER" id="PTHR38111">
    <property type="entry name" value="ZN(2)-C6 FUNGAL-TYPE DOMAIN-CONTAINING PROTEIN-RELATED"/>
    <property type="match status" value="1"/>
</dbReference>
<proteinExistence type="predicted"/>
<dbReference type="eggNOG" id="ENOG502S0PW">
    <property type="taxonomic scope" value="Eukaryota"/>
</dbReference>
<dbReference type="GeneID" id="19978385"/>
<dbReference type="Proteomes" id="UP000030752">
    <property type="component" value="Unassembled WGS sequence"/>
</dbReference>
<reference evidence="1 2" key="1">
    <citation type="submission" date="2013-03" db="EMBL/GenBank/DDBJ databases">
        <title>The Genome Sequence of Phialophora europaea CBS 101466.</title>
        <authorList>
            <consortium name="The Broad Institute Genomics Platform"/>
            <person name="Cuomo C."/>
            <person name="de Hoog S."/>
            <person name="Gorbushina A."/>
            <person name="Walker B."/>
            <person name="Young S.K."/>
            <person name="Zeng Q."/>
            <person name="Gargeya S."/>
            <person name="Fitzgerald M."/>
            <person name="Haas B."/>
            <person name="Abouelleil A."/>
            <person name="Allen A.W."/>
            <person name="Alvarado L."/>
            <person name="Arachchi H.M."/>
            <person name="Berlin A.M."/>
            <person name="Chapman S.B."/>
            <person name="Gainer-Dewar J."/>
            <person name="Goldberg J."/>
            <person name="Griggs A."/>
            <person name="Gujja S."/>
            <person name="Hansen M."/>
            <person name="Howarth C."/>
            <person name="Imamovic A."/>
            <person name="Ireland A."/>
            <person name="Larimer J."/>
            <person name="McCowan C."/>
            <person name="Murphy C."/>
            <person name="Pearson M."/>
            <person name="Poon T.W."/>
            <person name="Priest M."/>
            <person name="Roberts A."/>
            <person name="Saif S."/>
            <person name="Shea T."/>
            <person name="Sisk P."/>
            <person name="Sykes S."/>
            <person name="Wortman J."/>
            <person name="Nusbaum C."/>
            <person name="Birren B."/>
        </authorList>
    </citation>
    <scope>NUCLEOTIDE SEQUENCE [LARGE SCALE GENOMIC DNA]</scope>
    <source>
        <strain evidence="1 2">CBS 101466</strain>
    </source>
</reference>
<accession>W2S5P2</accession>
<evidence type="ECO:0008006" key="3">
    <source>
        <dbReference type="Google" id="ProtNLM"/>
    </source>
</evidence>
<dbReference type="InParanoid" id="W2S5P2"/>
<keyword evidence="2" id="KW-1185">Reference proteome</keyword>
<sequence>MRKLIYDDTGQGWAWHMLYGTSKVLEVLTAENCRTGAGRELFLEIRVFEIARSMLFGQRSFLSTTPWLDLVDSLWQGEHIRDWNPKERLLDIMTLVSDLATDYIKSETPSSFNVEAVTKLQAYVDEGQILRSHLSSWQLIAQQWPSTSSADHQMDIAWIFYSAISIYLSGIYDYEPIWKNHFAPPSLQPTQVQDHVDSILSVTSAALDQTNITPLLFLFPLRIAGARTRTVQQQMEIKALLSRIKNDFRIASAFSSELDNLWGSAPTVWSERAGG</sequence>
<gene>
    <name evidence="1" type="ORF">HMPREF1541_11046</name>
</gene>
<organism evidence="1 2">
    <name type="scientific">Cyphellophora europaea (strain CBS 101466)</name>
    <name type="common">Phialophora europaea</name>
    <dbReference type="NCBI Taxonomy" id="1220924"/>
    <lineage>
        <taxon>Eukaryota</taxon>
        <taxon>Fungi</taxon>
        <taxon>Dikarya</taxon>
        <taxon>Ascomycota</taxon>
        <taxon>Pezizomycotina</taxon>
        <taxon>Eurotiomycetes</taxon>
        <taxon>Chaetothyriomycetidae</taxon>
        <taxon>Chaetothyriales</taxon>
        <taxon>Cyphellophoraceae</taxon>
        <taxon>Cyphellophora</taxon>
    </lineage>
</organism>
<dbReference type="OrthoDB" id="194358at2759"/>
<dbReference type="RefSeq" id="XP_008713937.1">
    <property type="nucleotide sequence ID" value="XM_008715715.1"/>
</dbReference>
<dbReference type="InterPro" id="IPR053178">
    <property type="entry name" value="Osmoadaptation_assoc"/>
</dbReference>
<protein>
    <recommendedName>
        <fullName evidence="3">Transcription factor domain-containing protein</fullName>
    </recommendedName>
</protein>
<dbReference type="AlphaFoldDB" id="W2S5P2"/>
<evidence type="ECO:0000313" key="2">
    <source>
        <dbReference type="Proteomes" id="UP000030752"/>
    </source>
</evidence>
<evidence type="ECO:0000313" key="1">
    <source>
        <dbReference type="EMBL" id="ETN43915.1"/>
    </source>
</evidence>
<dbReference type="VEuPathDB" id="FungiDB:HMPREF1541_11046"/>
<dbReference type="PANTHER" id="PTHR38111:SF2">
    <property type="entry name" value="FINGER DOMAIN PROTEIN, PUTATIVE (AFU_ORTHOLOGUE AFUA_1G01560)-RELATED"/>
    <property type="match status" value="1"/>
</dbReference>
<name>W2S5P2_CYPE1</name>